<name>A0A0M8ZZ62_9HYME</name>
<sequence>MFRHKKVYILRGSFGKTKQHQVSVTSGESCGELEIYFSTVYSLSSFEVSEFPLIQYLTAVIGSFFRRLVLASMSRGGLIVEII</sequence>
<proteinExistence type="predicted"/>
<gene>
    <name evidence="1" type="ORF">WN51_14175</name>
</gene>
<organism evidence="1 2">
    <name type="scientific">Melipona quadrifasciata</name>
    <dbReference type="NCBI Taxonomy" id="166423"/>
    <lineage>
        <taxon>Eukaryota</taxon>
        <taxon>Metazoa</taxon>
        <taxon>Ecdysozoa</taxon>
        <taxon>Arthropoda</taxon>
        <taxon>Hexapoda</taxon>
        <taxon>Insecta</taxon>
        <taxon>Pterygota</taxon>
        <taxon>Neoptera</taxon>
        <taxon>Endopterygota</taxon>
        <taxon>Hymenoptera</taxon>
        <taxon>Apocrita</taxon>
        <taxon>Aculeata</taxon>
        <taxon>Apoidea</taxon>
        <taxon>Anthophila</taxon>
        <taxon>Apidae</taxon>
        <taxon>Melipona</taxon>
    </lineage>
</organism>
<reference evidence="1 2" key="1">
    <citation type="submission" date="2015-07" db="EMBL/GenBank/DDBJ databases">
        <title>The genome of Melipona quadrifasciata.</title>
        <authorList>
            <person name="Pan H."/>
            <person name="Kapheim K."/>
        </authorList>
    </citation>
    <scope>NUCLEOTIDE SEQUENCE [LARGE SCALE GENOMIC DNA]</scope>
    <source>
        <strain evidence="1">0111107301</strain>
        <tissue evidence="1">Whole body</tissue>
    </source>
</reference>
<dbReference type="Proteomes" id="UP000053105">
    <property type="component" value="Unassembled WGS sequence"/>
</dbReference>
<protein>
    <submittedName>
        <fullName evidence="1">Uncharacterized protein</fullName>
    </submittedName>
</protein>
<keyword evidence="2" id="KW-1185">Reference proteome</keyword>
<evidence type="ECO:0000313" key="2">
    <source>
        <dbReference type="Proteomes" id="UP000053105"/>
    </source>
</evidence>
<accession>A0A0M8ZZ62</accession>
<dbReference type="AlphaFoldDB" id="A0A0M8ZZ62"/>
<dbReference type="EMBL" id="KQ435794">
    <property type="protein sequence ID" value="KOX74095.1"/>
    <property type="molecule type" value="Genomic_DNA"/>
</dbReference>
<evidence type="ECO:0000313" key="1">
    <source>
        <dbReference type="EMBL" id="KOX74095.1"/>
    </source>
</evidence>